<dbReference type="AlphaFoldDB" id="A0A318JM29"/>
<evidence type="ECO:0000313" key="3">
    <source>
        <dbReference type="Proteomes" id="UP000247792"/>
    </source>
</evidence>
<protein>
    <submittedName>
        <fullName evidence="2">HD-like signal output (HDOD) protein</fullName>
    </submittedName>
</protein>
<dbReference type="OrthoDB" id="8770724at2"/>
<sequence length="334" mass="37351">MLGYLRSLIRRFSKDQSADALQAVTVFSEPEDIVAEEGAWQAAFDVDSRFYPWLLGVHGKQIQHGAEKPLLIALDRLVRADFSDTRHIPRVPSVLPQLLKSLRNENVSVDELANHISRDVTLLAEIISEVNSSYYSPADKISNLDNAIRLLGINGLRLLVARTAFRPLIQLQSGRITSVVAPLIWEQSEKCAQACRLLAQDRGLDGFHAYLAGLLQNIGLIIAFRSLDQIMLAPVMPLATEFRLRFFHMAHILSYRIAKEWDFPDAVMQALKAQVSHEGELQDLGLVLKQASDISKIRLLVNAGVIDADEDELRLSADAEMQRCLTALHSQEEP</sequence>
<dbReference type="EMBL" id="QJKB01000002">
    <property type="protein sequence ID" value="PXX45001.1"/>
    <property type="molecule type" value="Genomic_DNA"/>
</dbReference>
<proteinExistence type="predicted"/>
<name>A0A318JM29_9BURK</name>
<evidence type="ECO:0000313" key="2">
    <source>
        <dbReference type="EMBL" id="PXX45001.1"/>
    </source>
</evidence>
<dbReference type="PANTHER" id="PTHR33525:SF4">
    <property type="entry name" value="CYCLIC DI-GMP PHOSPHODIESTERASE CDGJ"/>
    <property type="match status" value="1"/>
</dbReference>
<reference evidence="2 3" key="1">
    <citation type="submission" date="2018-05" db="EMBL/GenBank/DDBJ databases">
        <title>Genomic Encyclopedia of Type Strains, Phase IV (KMG-IV): sequencing the most valuable type-strain genomes for metagenomic binning, comparative biology and taxonomic classification.</title>
        <authorList>
            <person name="Goeker M."/>
        </authorList>
    </citation>
    <scope>NUCLEOTIDE SEQUENCE [LARGE SCALE GENOMIC DNA]</scope>
    <source>
        <strain evidence="2 3">DSM 19792</strain>
    </source>
</reference>
<dbReference type="InterPro" id="IPR052340">
    <property type="entry name" value="RNase_Y/CdgJ"/>
</dbReference>
<dbReference type="Pfam" id="PF08668">
    <property type="entry name" value="HDOD"/>
    <property type="match status" value="1"/>
</dbReference>
<dbReference type="Gene3D" id="1.10.3210.10">
    <property type="entry name" value="Hypothetical protein af1432"/>
    <property type="match status" value="1"/>
</dbReference>
<dbReference type="PROSITE" id="PS51833">
    <property type="entry name" value="HDOD"/>
    <property type="match status" value="1"/>
</dbReference>
<keyword evidence="3" id="KW-1185">Reference proteome</keyword>
<dbReference type="SUPFAM" id="SSF109604">
    <property type="entry name" value="HD-domain/PDEase-like"/>
    <property type="match status" value="1"/>
</dbReference>
<comment type="caution">
    <text evidence="2">The sequence shown here is derived from an EMBL/GenBank/DDBJ whole genome shotgun (WGS) entry which is preliminary data.</text>
</comment>
<dbReference type="PANTHER" id="PTHR33525">
    <property type="match status" value="1"/>
</dbReference>
<gene>
    <name evidence="2" type="ORF">DFR42_102213</name>
</gene>
<accession>A0A318JM29</accession>
<dbReference type="Proteomes" id="UP000247792">
    <property type="component" value="Unassembled WGS sequence"/>
</dbReference>
<organism evidence="2 3">
    <name type="scientific">Undibacterium pigrum</name>
    <dbReference type="NCBI Taxonomy" id="401470"/>
    <lineage>
        <taxon>Bacteria</taxon>
        <taxon>Pseudomonadati</taxon>
        <taxon>Pseudomonadota</taxon>
        <taxon>Betaproteobacteria</taxon>
        <taxon>Burkholderiales</taxon>
        <taxon>Oxalobacteraceae</taxon>
        <taxon>Undibacterium</taxon>
    </lineage>
</organism>
<dbReference type="RefSeq" id="WP_110254481.1">
    <property type="nucleotide sequence ID" value="NZ_QJKB01000002.1"/>
</dbReference>
<evidence type="ECO:0000259" key="1">
    <source>
        <dbReference type="PROSITE" id="PS51833"/>
    </source>
</evidence>
<feature type="domain" description="HDOD" evidence="1">
    <location>
        <begin position="88"/>
        <end position="277"/>
    </location>
</feature>
<dbReference type="InterPro" id="IPR013976">
    <property type="entry name" value="HDOD"/>
</dbReference>